<keyword evidence="6 10" id="KW-0862">Zinc</keyword>
<dbReference type="GO" id="GO:0030198">
    <property type="term" value="P:extracellular matrix organization"/>
    <property type="evidence" value="ECO:0007669"/>
    <property type="project" value="TreeGrafter"/>
</dbReference>
<organism evidence="14 15">
    <name type="scientific">Bursaphelenchus okinawaensis</name>
    <dbReference type="NCBI Taxonomy" id="465554"/>
    <lineage>
        <taxon>Eukaryota</taxon>
        <taxon>Metazoa</taxon>
        <taxon>Ecdysozoa</taxon>
        <taxon>Nematoda</taxon>
        <taxon>Chromadorea</taxon>
        <taxon>Rhabditida</taxon>
        <taxon>Tylenchina</taxon>
        <taxon>Tylenchomorpha</taxon>
        <taxon>Aphelenchoidea</taxon>
        <taxon>Aphelenchoididae</taxon>
        <taxon>Bursaphelenchus</taxon>
    </lineage>
</organism>
<keyword evidence="3" id="KW-0645">Protease</keyword>
<comment type="subcellular location">
    <subcellularLocation>
        <location evidence="1">Secreted</location>
    </subcellularLocation>
</comment>
<dbReference type="Pfam" id="PF01421">
    <property type="entry name" value="Reprolysin"/>
    <property type="match status" value="1"/>
</dbReference>
<protein>
    <recommendedName>
        <fullName evidence="13">Peptidase M12B domain-containing protein</fullName>
    </recommendedName>
</protein>
<evidence type="ECO:0000256" key="1">
    <source>
        <dbReference type="ARBA" id="ARBA00004613"/>
    </source>
</evidence>
<evidence type="ECO:0000313" key="14">
    <source>
        <dbReference type="EMBL" id="CAD5229532.1"/>
    </source>
</evidence>
<keyword evidence="5" id="KW-0378">Hydrolase</keyword>
<evidence type="ECO:0000256" key="7">
    <source>
        <dbReference type="ARBA" id="ARBA00023049"/>
    </source>
</evidence>
<dbReference type="GO" id="GO:0046872">
    <property type="term" value="F:metal ion binding"/>
    <property type="evidence" value="ECO:0007669"/>
    <property type="project" value="UniProtKB-KW"/>
</dbReference>
<feature type="compositionally biased region" description="Low complexity" evidence="11">
    <location>
        <begin position="1043"/>
        <end position="1066"/>
    </location>
</feature>
<keyword evidence="9" id="KW-0325">Glycoprotein</keyword>
<sequence length="1263" mass="141391">MVRLRNIGLLLTVVLQLQIAHSIVHFFSRNDLKYTFGVNHHLEVPEHTQLYPKLVRNQDGRPITLEVDINDKHYSLNLDSVTNQLVADRATIVSREDQRGGGKLEFATSNEDCHYHHEGNHTMAAVSTCDGVLKGTILTEDGIFVIHPIPEKHMNRIKRSSDGMGVHIIYKRSVDSDEFCGLDNTITSEELLDDEAGVNEDVFVTGQRLVQDGQELVVELAIFVDELLWRHFNSQYGGAAWQKLQQYAVTMLNNIQIMYKQPSAVPRLNFRIVRYEVFKTQPSAMAPHLHSNGHAQMYLDRFCKYQRSLGVRDWDHALLLTGYDIHRGTGSRSISGIARLDGMCDPWNTCTLAEGLDFTSAFIGTHELGHSVGMRHDEPYCASTFIMSSSLGPGKVTWSTCSLRDYHTFLQRLDARGKNCLRTSYMPEKVPLSDAIKPGQLYDANTQCMLMHGPGYIQVRPKQDHYDGICYMMWCGLGQFGRIITSHPALEGTFCGPNKWCQLGRCVPWTPTAPSATVAPSIPAPVPSRVDGQWSGWSGLACSQCSCSDIVGAIGVTSSTRTCTNPAPSNGGSECTGSKYRAVVCNKNCRPQTLSVNQYITNKCSEHKRIKNDPELTGTGSQLTRHPQRACKVFCDVKNTVGGQRNYRFYGDNLPDGTPCGWDRYCLNGECLDLTCDAQVLLPRDVGCPSAAERCPLNAAPPAPTTAQGTWGVWSLWSSCTVSCGGGGFQIRSRTCSILNKCEGQATERIACGQQACPVPTSNEPAWTDWTSWNQCSVSCGRGSQARYRRCQTPQTTIAFSCPGQTMDIRNCEELPCSGRPANGIGLWANWQEWGTCSATCGPGTQTRQRFCTREPCDGSGTQRMACNQRECGGNWTQWSLWSECSRLCGRGVRTRTRACPSNSCTGPASEQGFCNDFACQAGVASGQWSGWSEWGVCSVSCGAGVRRRTRHCQSGNCPGDFRHQELCNEGSCQTTNANWGGEKRRRKQGVSSSDSRLSNSLVQGPRARSGQSNLKQRDFVGAVKQAQHDVQPAPQPLPRPQAQPQQVPQQMPQQRPQIAQAQQQQQPVVPQAQQVMRQQIVQQQQPVQQIPQQRVQQPMQPVQQIRQPIQPTVQQQLQPQFNQPRFQNRIAQPQFQQPQQQFQQPMQQQFIQPRVQQFQQPVQQFQQPVQQRFIQPQVQRFQQPVQQIYQPQFQQPVQQFQQPVYQPQYQQQFYQPAFGWGYWSACSETCGQGVRRRIRKCYGFGACAGTEFERDVCTQRAC</sequence>
<evidence type="ECO:0000256" key="9">
    <source>
        <dbReference type="ARBA" id="ARBA00023180"/>
    </source>
</evidence>
<dbReference type="Pfam" id="PF00090">
    <property type="entry name" value="TSP_1"/>
    <property type="match status" value="6"/>
</dbReference>
<dbReference type="Pfam" id="PF25379">
    <property type="entry name" value="Adt-1"/>
    <property type="match status" value="1"/>
</dbReference>
<feature type="chain" id="PRO_5035595678" description="Peptidase M12B domain-containing protein" evidence="12">
    <location>
        <begin position="23"/>
        <end position="1263"/>
    </location>
</feature>
<keyword evidence="4 10" id="KW-0479">Metal-binding</keyword>
<evidence type="ECO:0000256" key="8">
    <source>
        <dbReference type="ARBA" id="ARBA00023157"/>
    </source>
</evidence>
<accession>A0A811LM34</accession>
<dbReference type="InterPro" id="IPR001590">
    <property type="entry name" value="Peptidase_M12B"/>
</dbReference>
<feature type="domain" description="Peptidase M12B" evidence="13">
    <location>
        <begin position="216"/>
        <end position="412"/>
    </location>
</feature>
<dbReference type="EMBL" id="CAJFCW020000006">
    <property type="protein sequence ID" value="CAG9126903.1"/>
    <property type="molecule type" value="Genomic_DNA"/>
</dbReference>
<feature type="binding site" evidence="10">
    <location>
        <position position="366"/>
    </location>
    <ligand>
        <name>Zn(2+)</name>
        <dbReference type="ChEBI" id="CHEBI:29105"/>
        <note>catalytic</note>
    </ligand>
</feature>
<evidence type="ECO:0000256" key="10">
    <source>
        <dbReference type="PROSITE-ProRule" id="PRU00276"/>
    </source>
</evidence>
<keyword evidence="12" id="KW-0732">Signal</keyword>
<dbReference type="InterPro" id="IPR050439">
    <property type="entry name" value="ADAMTS_ADAMTS-like"/>
</dbReference>
<keyword evidence="7" id="KW-0482">Metalloprotease</keyword>
<dbReference type="Gene3D" id="2.20.100.10">
    <property type="entry name" value="Thrombospondin type-1 (TSP1) repeat"/>
    <property type="match status" value="7"/>
</dbReference>
<evidence type="ECO:0000313" key="15">
    <source>
        <dbReference type="Proteomes" id="UP000614601"/>
    </source>
</evidence>
<dbReference type="InterPro" id="IPR000884">
    <property type="entry name" value="TSP1_rpt"/>
</dbReference>
<dbReference type="OrthoDB" id="446173at2759"/>
<feature type="region of interest" description="Disordered" evidence="11">
    <location>
        <begin position="978"/>
        <end position="1066"/>
    </location>
</feature>
<dbReference type="SMART" id="SM00209">
    <property type="entry name" value="TSP1"/>
    <property type="match status" value="7"/>
</dbReference>
<dbReference type="GO" id="GO:0005576">
    <property type="term" value="C:extracellular region"/>
    <property type="evidence" value="ECO:0007669"/>
    <property type="project" value="UniProtKB-SubCell"/>
</dbReference>
<dbReference type="Proteomes" id="UP000783686">
    <property type="component" value="Unassembled WGS sequence"/>
</dbReference>
<evidence type="ECO:0000256" key="5">
    <source>
        <dbReference type="ARBA" id="ARBA00022801"/>
    </source>
</evidence>
<dbReference type="GO" id="GO:0006508">
    <property type="term" value="P:proteolysis"/>
    <property type="evidence" value="ECO:0007669"/>
    <property type="project" value="UniProtKB-KW"/>
</dbReference>
<dbReference type="Gene3D" id="3.40.1620.60">
    <property type="match status" value="1"/>
</dbReference>
<dbReference type="GO" id="GO:0004222">
    <property type="term" value="F:metalloendopeptidase activity"/>
    <property type="evidence" value="ECO:0007669"/>
    <property type="project" value="InterPro"/>
</dbReference>
<feature type="compositionally biased region" description="Low complexity" evidence="11">
    <location>
        <begin position="992"/>
        <end position="1001"/>
    </location>
</feature>
<proteinExistence type="predicted"/>
<dbReference type="PROSITE" id="PS50092">
    <property type="entry name" value="TSP1"/>
    <property type="match status" value="7"/>
</dbReference>
<evidence type="ECO:0000256" key="2">
    <source>
        <dbReference type="ARBA" id="ARBA00022525"/>
    </source>
</evidence>
<dbReference type="AlphaFoldDB" id="A0A811LM34"/>
<feature type="signal peptide" evidence="12">
    <location>
        <begin position="1"/>
        <end position="22"/>
    </location>
</feature>
<dbReference type="InterPro" id="IPR036383">
    <property type="entry name" value="TSP1_rpt_sf"/>
</dbReference>
<dbReference type="InterPro" id="IPR057401">
    <property type="entry name" value="Adt-1/2-like_dom"/>
</dbReference>
<keyword evidence="8" id="KW-1015">Disulfide bond</keyword>
<dbReference type="SUPFAM" id="SSF82895">
    <property type="entry name" value="TSP-1 type 1 repeat"/>
    <property type="match status" value="6"/>
</dbReference>
<evidence type="ECO:0000256" key="4">
    <source>
        <dbReference type="ARBA" id="ARBA00022723"/>
    </source>
</evidence>
<evidence type="ECO:0000259" key="13">
    <source>
        <dbReference type="PROSITE" id="PS50215"/>
    </source>
</evidence>
<feature type="active site" evidence="10">
    <location>
        <position position="367"/>
    </location>
</feature>
<dbReference type="SUPFAM" id="SSF55486">
    <property type="entry name" value="Metalloproteases ('zincins'), catalytic domain"/>
    <property type="match status" value="1"/>
</dbReference>
<dbReference type="Proteomes" id="UP000614601">
    <property type="component" value="Unassembled WGS sequence"/>
</dbReference>
<dbReference type="Gene3D" id="3.40.390.10">
    <property type="entry name" value="Collagenase (Catalytic Domain)"/>
    <property type="match status" value="1"/>
</dbReference>
<evidence type="ECO:0000256" key="3">
    <source>
        <dbReference type="ARBA" id="ARBA00022670"/>
    </source>
</evidence>
<feature type="binding site" evidence="10">
    <location>
        <position position="376"/>
    </location>
    <ligand>
        <name>Zn(2+)</name>
        <dbReference type="ChEBI" id="CHEBI:29105"/>
        <note>catalytic</note>
    </ligand>
</feature>
<dbReference type="PANTHER" id="PTHR13723:SF200">
    <property type="entry name" value="ADAM METALLOPEPTIDASE WITH THROMBOSPONDIN TYPE 1 MOTIF B, ISOFORM B"/>
    <property type="match status" value="1"/>
</dbReference>
<comment type="caution">
    <text evidence="14">The sequence shown here is derived from an EMBL/GenBank/DDBJ whole genome shotgun (WGS) entry which is preliminary data.</text>
</comment>
<evidence type="ECO:0000256" key="12">
    <source>
        <dbReference type="SAM" id="SignalP"/>
    </source>
</evidence>
<dbReference type="PROSITE" id="PS50215">
    <property type="entry name" value="ADAM_MEPRO"/>
    <property type="match status" value="1"/>
</dbReference>
<reference evidence="14" key="1">
    <citation type="submission" date="2020-09" db="EMBL/GenBank/DDBJ databases">
        <authorList>
            <person name="Kikuchi T."/>
        </authorList>
    </citation>
    <scope>NUCLEOTIDE SEQUENCE</scope>
    <source>
        <strain evidence="14">SH1</strain>
    </source>
</reference>
<comment type="caution">
    <text evidence="10">Lacks conserved residue(s) required for the propagation of feature annotation.</text>
</comment>
<dbReference type="EMBL" id="CAJFDH010000006">
    <property type="protein sequence ID" value="CAD5229532.1"/>
    <property type="molecule type" value="Genomic_DNA"/>
</dbReference>
<dbReference type="PANTHER" id="PTHR13723">
    <property type="entry name" value="ADAMTS A DISINTEGRIN AND METALLOPROTEASE WITH THROMBOSPONDIN MOTIFS PROTEASE"/>
    <property type="match status" value="1"/>
</dbReference>
<evidence type="ECO:0000256" key="6">
    <source>
        <dbReference type="ARBA" id="ARBA00022833"/>
    </source>
</evidence>
<dbReference type="GO" id="GO:0031012">
    <property type="term" value="C:extracellular matrix"/>
    <property type="evidence" value="ECO:0007669"/>
    <property type="project" value="TreeGrafter"/>
</dbReference>
<evidence type="ECO:0000256" key="11">
    <source>
        <dbReference type="SAM" id="MobiDB-lite"/>
    </source>
</evidence>
<feature type="binding site" evidence="10">
    <location>
        <position position="370"/>
    </location>
    <ligand>
        <name>Zn(2+)</name>
        <dbReference type="ChEBI" id="CHEBI:29105"/>
        <note>catalytic</note>
    </ligand>
</feature>
<dbReference type="InterPro" id="IPR041645">
    <property type="entry name" value="ADAMTS_CR_2"/>
</dbReference>
<gene>
    <name evidence="14" type="ORF">BOKJ2_LOCUS13591</name>
</gene>
<dbReference type="InterPro" id="IPR024079">
    <property type="entry name" value="MetalloPept_cat_dom_sf"/>
</dbReference>
<name>A0A811LM34_9BILA</name>
<dbReference type="Pfam" id="PF17771">
    <property type="entry name" value="ADAMTS_CR_2"/>
    <property type="match status" value="1"/>
</dbReference>
<keyword evidence="2" id="KW-0964">Secreted</keyword>
<keyword evidence="15" id="KW-1185">Reference proteome</keyword>